<dbReference type="EMBL" id="JAVIDL010000003">
    <property type="protein sequence ID" value="MDQ8934669.1"/>
    <property type="molecule type" value="Genomic_DNA"/>
</dbReference>
<comment type="caution">
    <text evidence="3">The sequence shown here is derived from an EMBL/GenBank/DDBJ whole genome shotgun (WGS) entry which is preliminary data.</text>
</comment>
<accession>A0AAW8J4W7</accession>
<dbReference type="PANTHER" id="PTHR42942">
    <property type="entry name" value="6-O-METHYLGUANINE DNA METHYLTRANSFERASE"/>
    <property type="match status" value="1"/>
</dbReference>
<sequence>MSTEGDELACLILAVVQLVPKGKVASYGQIAKLAGLPKHARLVGRVLSRLDAKSELPWYRVLNSQGVIRVEKCNTQGENIQCLKLMQEGVTVVNGRVNMKTFLWQP</sequence>
<keyword evidence="1" id="KW-0227">DNA damage</keyword>
<dbReference type="Pfam" id="PF01035">
    <property type="entry name" value="DNA_binding_1"/>
    <property type="match status" value="1"/>
</dbReference>
<dbReference type="Gene3D" id="1.10.10.10">
    <property type="entry name" value="Winged helix-like DNA-binding domain superfamily/Winged helix DNA-binding domain"/>
    <property type="match status" value="1"/>
</dbReference>
<evidence type="ECO:0000313" key="4">
    <source>
        <dbReference type="Proteomes" id="UP001243844"/>
    </source>
</evidence>
<dbReference type="GO" id="GO:0003824">
    <property type="term" value="F:catalytic activity"/>
    <property type="evidence" value="ECO:0007669"/>
    <property type="project" value="InterPro"/>
</dbReference>
<dbReference type="InterPro" id="IPR036217">
    <property type="entry name" value="MethylDNA_cys_MeTrfase_DNAb"/>
</dbReference>
<evidence type="ECO:0000313" key="3">
    <source>
        <dbReference type="EMBL" id="MDQ8934669.1"/>
    </source>
</evidence>
<gene>
    <name evidence="3" type="ORF">RFH47_02805</name>
</gene>
<feature type="domain" description="Methylated-DNA-[protein]-cysteine S-methyltransferase DNA binding" evidence="2">
    <location>
        <begin position="12"/>
        <end position="90"/>
    </location>
</feature>
<evidence type="ECO:0000256" key="1">
    <source>
        <dbReference type="ARBA" id="ARBA00022763"/>
    </source>
</evidence>
<evidence type="ECO:0000259" key="2">
    <source>
        <dbReference type="Pfam" id="PF01035"/>
    </source>
</evidence>
<dbReference type="InterPro" id="IPR014048">
    <property type="entry name" value="MethylDNA_cys_MeTrfase_DNA-bd"/>
</dbReference>
<organism evidence="3 4">
    <name type="scientific">Acinetobacter rudis</name>
    <dbReference type="NCBI Taxonomy" id="632955"/>
    <lineage>
        <taxon>Bacteria</taxon>
        <taxon>Pseudomonadati</taxon>
        <taxon>Pseudomonadota</taxon>
        <taxon>Gammaproteobacteria</taxon>
        <taxon>Moraxellales</taxon>
        <taxon>Moraxellaceae</taxon>
        <taxon>Acinetobacter</taxon>
    </lineage>
</organism>
<name>A0AAW8J4W7_9GAMM</name>
<dbReference type="PANTHER" id="PTHR42942:SF1">
    <property type="entry name" value="ALKYLTRANSFERASE-LIKE PROTEIN 1"/>
    <property type="match status" value="1"/>
</dbReference>
<protein>
    <submittedName>
        <fullName evidence="3">MGMT family protein</fullName>
    </submittedName>
</protein>
<dbReference type="AlphaFoldDB" id="A0AAW8J4W7"/>
<dbReference type="GO" id="GO:0006281">
    <property type="term" value="P:DNA repair"/>
    <property type="evidence" value="ECO:0007669"/>
    <property type="project" value="InterPro"/>
</dbReference>
<proteinExistence type="predicted"/>
<dbReference type="InterPro" id="IPR036388">
    <property type="entry name" value="WH-like_DNA-bd_sf"/>
</dbReference>
<dbReference type="CDD" id="cd06445">
    <property type="entry name" value="ATase"/>
    <property type="match status" value="1"/>
</dbReference>
<dbReference type="InterPro" id="IPR052520">
    <property type="entry name" value="ATL_DNA_repair"/>
</dbReference>
<dbReference type="SUPFAM" id="SSF46767">
    <property type="entry name" value="Methylated DNA-protein cysteine methyltransferase, C-terminal domain"/>
    <property type="match status" value="1"/>
</dbReference>
<reference evidence="3" key="1">
    <citation type="submission" date="2023-08" db="EMBL/GenBank/DDBJ databases">
        <title>Emergence of clinically-relevant ST2 carbapenem-resistant Acinetobacter baumannii strains in hospital sewages in Zhejiang, East of China.</title>
        <authorList>
            <person name="Kaichao C."/>
            <person name="Zhang R."/>
        </authorList>
    </citation>
    <scope>NUCLEOTIDE SEQUENCE</scope>
    <source>
        <strain evidence="3">M-RB-37</strain>
    </source>
</reference>
<dbReference type="Proteomes" id="UP001243844">
    <property type="component" value="Unassembled WGS sequence"/>
</dbReference>
<dbReference type="RefSeq" id="WP_308973679.1">
    <property type="nucleotide sequence ID" value="NZ_JAVIDL010000003.1"/>
</dbReference>